<accession>A0A381WZT6</accession>
<evidence type="ECO:0000313" key="1">
    <source>
        <dbReference type="EMBL" id="SVA57960.1"/>
    </source>
</evidence>
<proteinExistence type="predicted"/>
<dbReference type="AlphaFoldDB" id="A0A381WZT6"/>
<feature type="non-terminal residue" evidence="1">
    <location>
        <position position="23"/>
    </location>
</feature>
<dbReference type="EMBL" id="UINC01013410">
    <property type="protein sequence ID" value="SVA57960.1"/>
    <property type="molecule type" value="Genomic_DNA"/>
</dbReference>
<gene>
    <name evidence="1" type="ORF">METZ01_LOCUS110814</name>
</gene>
<reference evidence="1" key="1">
    <citation type="submission" date="2018-05" db="EMBL/GenBank/DDBJ databases">
        <authorList>
            <person name="Lanie J.A."/>
            <person name="Ng W.-L."/>
            <person name="Kazmierczak K.M."/>
            <person name="Andrzejewski T.M."/>
            <person name="Davidsen T.M."/>
            <person name="Wayne K.J."/>
            <person name="Tettelin H."/>
            <person name="Glass J.I."/>
            <person name="Rusch D."/>
            <person name="Podicherti R."/>
            <person name="Tsui H.-C.T."/>
            <person name="Winkler M.E."/>
        </authorList>
    </citation>
    <scope>NUCLEOTIDE SEQUENCE</scope>
</reference>
<name>A0A381WZT6_9ZZZZ</name>
<organism evidence="1">
    <name type="scientific">marine metagenome</name>
    <dbReference type="NCBI Taxonomy" id="408172"/>
    <lineage>
        <taxon>unclassified sequences</taxon>
        <taxon>metagenomes</taxon>
        <taxon>ecological metagenomes</taxon>
    </lineage>
</organism>
<protein>
    <submittedName>
        <fullName evidence="1">Uncharacterized protein</fullName>
    </submittedName>
</protein>
<sequence length="23" mass="2918">MKFHPPQFQRHYLVSRYDLVIDQ</sequence>